<sequence>MLISRVLEQEVTMPAGNRHRIGNRALGWAAVVVGAVLLAVGGVIVAALLAVAGAAFLIMTGLAMVRPVEDLRPIPVPVRDDPNPRRR</sequence>
<name>A0A1R3WGN9_9RHOB</name>
<dbReference type="Proteomes" id="UP000192455">
    <property type="component" value="Unassembled WGS sequence"/>
</dbReference>
<keyword evidence="1" id="KW-0812">Transmembrane</keyword>
<feature type="transmembrane region" description="Helical" evidence="1">
    <location>
        <begin position="46"/>
        <end position="65"/>
    </location>
</feature>
<evidence type="ECO:0000256" key="1">
    <source>
        <dbReference type="SAM" id="Phobius"/>
    </source>
</evidence>
<organism evidence="2 3">
    <name type="scientific">Pontibaca methylaminivorans</name>
    <dbReference type="NCBI Taxonomy" id="515897"/>
    <lineage>
        <taxon>Bacteria</taxon>
        <taxon>Pseudomonadati</taxon>
        <taxon>Pseudomonadota</taxon>
        <taxon>Alphaproteobacteria</taxon>
        <taxon>Rhodobacterales</taxon>
        <taxon>Roseobacteraceae</taxon>
        <taxon>Pontibaca</taxon>
    </lineage>
</organism>
<evidence type="ECO:0000313" key="3">
    <source>
        <dbReference type="Proteomes" id="UP000192455"/>
    </source>
</evidence>
<dbReference type="STRING" id="515897.SAMN05421849_0643"/>
<feature type="transmembrane region" description="Helical" evidence="1">
    <location>
        <begin position="21"/>
        <end position="40"/>
    </location>
</feature>
<proteinExistence type="predicted"/>
<protein>
    <submittedName>
        <fullName evidence="2">Uncharacterized protein</fullName>
    </submittedName>
</protein>
<accession>A0A1R3WGN9</accession>
<reference evidence="2 3" key="1">
    <citation type="submission" date="2017-01" db="EMBL/GenBank/DDBJ databases">
        <authorList>
            <person name="Mah S.A."/>
            <person name="Swanson W.J."/>
            <person name="Moy G.W."/>
            <person name="Vacquier V.D."/>
        </authorList>
    </citation>
    <scope>NUCLEOTIDE SEQUENCE [LARGE SCALE GENOMIC DNA]</scope>
    <source>
        <strain evidence="2 3">DSM 21219</strain>
    </source>
</reference>
<dbReference type="AlphaFoldDB" id="A0A1R3WGN9"/>
<keyword evidence="1" id="KW-0472">Membrane</keyword>
<keyword evidence="3" id="KW-1185">Reference proteome</keyword>
<keyword evidence="1" id="KW-1133">Transmembrane helix</keyword>
<evidence type="ECO:0000313" key="2">
    <source>
        <dbReference type="EMBL" id="SIT77002.1"/>
    </source>
</evidence>
<dbReference type="EMBL" id="FTPS01000001">
    <property type="protein sequence ID" value="SIT77002.1"/>
    <property type="molecule type" value="Genomic_DNA"/>
</dbReference>
<gene>
    <name evidence="2" type="ORF">SAMN05421849_0643</name>
</gene>